<evidence type="ECO:0000313" key="3">
    <source>
        <dbReference type="Proteomes" id="UP000181951"/>
    </source>
</evidence>
<keyword evidence="2" id="KW-0240">DNA-directed RNA polymerase</keyword>
<name>A0A1H8PEW5_9ACTN</name>
<reference evidence="2 3" key="1">
    <citation type="submission" date="2016-10" db="EMBL/GenBank/DDBJ databases">
        <authorList>
            <person name="de Groot N.N."/>
        </authorList>
    </citation>
    <scope>NUCLEOTIDE SEQUENCE [LARGE SCALE GENOMIC DNA]</scope>
    <source>
        <strain evidence="2 3">CGMCC 4.2026</strain>
    </source>
</reference>
<dbReference type="EMBL" id="FODD01000025">
    <property type="protein sequence ID" value="SEO40093.1"/>
    <property type="molecule type" value="Genomic_DNA"/>
</dbReference>
<dbReference type="InterPro" id="IPR013324">
    <property type="entry name" value="RNA_pol_sigma_r3/r4-like"/>
</dbReference>
<dbReference type="InterPro" id="IPR036388">
    <property type="entry name" value="WH-like_DNA-bd_sf"/>
</dbReference>
<feature type="compositionally biased region" description="Basic and acidic residues" evidence="1">
    <location>
        <begin position="1"/>
        <end position="37"/>
    </location>
</feature>
<keyword evidence="3" id="KW-1185">Reference proteome</keyword>
<dbReference type="RefSeq" id="WP_322899816.1">
    <property type="nucleotide sequence ID" value="NZ_FODD01000025.1"/>
</dbReference>
<organism evidence="2 3">
    <name type="scientific">Actinacidiphila rubida</name>
    <dbReference type="NCBI Taxonomy" id="310780"/>
    <lineage>
        <taxon>Bacteria</taxon>
        <taxon>Bacillati</taxon>
        <taxon>Actinomycetota</taxon>
        <taxon>Actinomycetes</taxon>
        <taxon>Kitasatosporales</taxon>
        <taxon>Streptomycetaceae</taxon>
        <taxon>Actinacidiphila</taxon>
    </lineage>
</organism>
<dbReference type="GO" id="GO:0000428">
    <property type="term" value="C:DNA-directed RNA polymerase complex"/>
    <property type="evidence" value="ECO:0007669"/>
    <property type="project" value="UniProtKB-KW"/>
</dbReference>
<keyword evidence="2" id="KW-0804">Transcription</keyword>
<protein>
    <submittedName>
        <fullName evidence="2">DNA-directed RNA polymerase specialized sigma subunit, sigma24 family</fullName>
    </submittedName>
</protein>
<sequence length="217" mass="23361">MHRPCPDRPHDRPYDQPSLARDHPHGLPPSGDHEGGGHGEGAGNGAAYARLRPLLAAEAAAEELPGRIEAADLEQAVWVRLLERPAPPAEPGSWIRRAVRAEVRAADLATRDQHPYDDFGLDFGGGPAARGARAVEDLVIAAEQRRAVRAAVRRLPGRCPQVVTALMSRSDPTYREISRELGISQGSLGPLRSRCLGCLRSILNSRVGSPPVRGNAR</sequence>
<evidence type="ECO:0000313" key="2">
    <source>
        <dbReference type="EMBL" id="SEO40093.1"/>
    </source>
</evidence>
<proteinExistence type="predicted"/>
<dbReference type="SUPFAM" id="SSF88659">
    <property type="entry name" value="Sigma3 and sigma4 domains of RNA polymerase sigma factors"/>
    <property type="match status" value="1"/>
</dbReference>
<dbReference type="STRING" id="310780.SAMN05216267_102575"/>
<accession>A0A1H8PEW5</accession>
<gene>
    <name evidence="2" type="ORF">SAMN05216267_102575</name>
</gene>
<dbReference type="AlphaFoldDB" id="A0A1H8PEW5"/>
<feature type="region of interest" description="Disordered" evidence="1">
    <location>
        <begin position="1"/>
        <end position="45"/>
    </location>
</feature>
<dbReference type="Gene3D" id="1.10.10.10">
    <property type="entry name" value="Winged helix-like DNA-binding domain superfamily/Winged helix DNA-binding domain"/>
    <property type="match status" value="1"/>
</dbReference>
<dbReference type="Proteomes" id="UP000181951">
    <property type="component" value="Unassembled WGS sequence"/>
</dbReference>
<evidence type="ECO:0000256" key="1">
    <source>
        <dbReference type="SAM" id="MobiDB-lite"/>
    </source>
</evidence>